<dbReference type="SFLD" id="SFLDG01140">
    <property type="entry name" value="C2.B:_Phosphomannomutase_and_P"/>
    <property type="match status" value="1"/>
</dbReference>
<accession>A0A7S1ESZ3</accession>
<dbReference type="InterPro" id="IPR006379">
    <property type="entry name" value="HAD-SF_hydro_IIB"/>
</dbReference>
<protein>
    <submittedName>
        <fullName evidence="1">Uncharacterized protein</fullName>
    </submittedName>
</protein>
<proteinExistence type="predicted"/>
<dbReference type="GO" id="GO:0005829">
    <property type="term" value="C:cytosol"/>
    <property type="evidence" value="ECO:0007669"/>
    <property type="project" value="TreeGrafter"/>
</dbReference>
<dbReference type="NCBIfam" id="TIGR00099">
    <property type="entry name" value="Cof-subfamily"/>
    <property type="match status" value="1"/>
</dbReference>
<dbReference type="GO" id="GO:0000287">
    <property type="term" value="F:magnesium ion binding"/>
    <property type="evidence" value="ECO:0007669"/>
    <property type="project" value="TreeGrafter"/>
</dbReference>
<dbReference type="NCBIfam" id="TIGR01484">
    <property type="entry name" value="HAD-SF-IIB"/>
    <property type="match status" value="1"/>
</dbReference>
<dbReference type="Gene3D" id="3.30.1240.10">
    <property type="match status" value="1"/>
</dbReference>
<sequence length="374" mass="40445">MAGDWVSFSRTAPVAWVSVGNWIGLASDTKKSVECCTSQVGTVVRNNFAAYYKNQKTLSKSKYRKANVRCCLSQSPKSSAPIQSDIVEVQKCITAIACDVDGTLLDSNHYLDPSLSKLIVDTMESGIVFFPATGKSRAGAMHSFGPPLSTVLGSNSMGVFLQGLLVYGQGGELIYEKTLPTETISKVVQLSSQANIPWIGYLGDRLVVEKRTQLTDSLVKYHEPRPEAVNDVCDELGLKNGVQDLAFHKMLVIDESSEIIDMLRPQFETELGGSATLTQAQADMLEILPLNASKGLGVRLLLKHLEIPEAELLAIGDAENDLEMLKLAGIGVAMGNALPSVKQIADEMVASNNELGVAEAIRRFVKPKANISRT</sequence>
<dbReference type="PANTHER" id="PTHR10000:SF8">
    <property type="entry name" value="HAD SUPERFAMILY HYDROLASE-LIKE, TYPE 3"/>
    <property type="match status" value="1"/>
</dbReference>
<dbReference type="InterPro" id="IPR023214">
    <property type="entry name" value="HAD_sf"/>
</dbReference>
<gene>
    <name evidence="1" type="ORF">TOLI1172_LOCUS7030</name>
</gene>
<dbReference type="PANTHER" id="PTHR10000">
    <property type="entry name" value="PHOSPHOSERINE PHOSPHATASE"/>
    <property type="match status" value="1"/>
</dbReference>
<dbReference type="AlphaFoldDB" id="A0A7S1ESZ3"/>
<reference evidence="1" key="1">
    <citation type="submission" date="2021-01" db="EMBL/GenBank/DDBJ databases">
        <authorList>
            <person name="Corre E."/>
            <person name="Pelletier E."/>
            <person name="Niang G."/>
            <person name="Scheremetjew M."/>
            <person name="Finn R."/>
            <person name="Kale V."/>
            <person name="Holt S."/>
            <person name="Cochrane G."/>
            <person name="Meng A."/>
            <person name="Brown T."/>
            <person name="Cohen L."/>
        </authorList>
    </citation>
    <scope>NUCLEOTIDE SEQUENCE</scope>
    <source>
        <strain evidence="1">CCMP3278</strain>
    </source>
</reference>
<dbReference type="InterPro" id="IPR000150">
    <property type="entry name" value="Cof"/>
</dbReference>
<dbReference type="EMBL" id="HBFP01009791">
    <property type="protein sequence ID" value="CAD8822634.1"/>
    <property type="molecule type" value="Transcribed_RNA"/>
</dbReference>
<organism evidence="1">
    <name type="scientific">Timspurckia oligopyrenoides</name>
    <dbReference type="NCBI Taxonomy" id="708627"/>
    <lineage>
        <taxon>Eukaryota</taxon>
        <taxon>Rhodophyta</taxon>
        <taxon>Bangiophyceae</taxon>
        <taxon>Porphyridiales</taxon>
        <taxon>Porphyridiaceae</taxon>
        <taxon>Timspurckia</taxon>
    </lineage>
</organism>
<dbReference type="Gene3D" id="3.40.50.1000">
    <property type="entry name" value="HAD superfamily/HAD-like"/>
    <property type="match status" value="1"/>
</dbReference>
<dbReference type="InterPro" id="IPR036412">
    <property type="entry name" value="HAD-like_sf"/>
</dbReference>
<dbReference type="SFLD" id="SFLDS00003">
    <property type="entry name" value="Haloacid_Dehalogenase"/>
    <property type="match status" value="1"/>
</dbReference>
<dbReference type="Pfam" id="PF08282">
    <property type="entry name" value="Hydrolase_3"/>
    <property type="match status" value="1"/>
</dbReference>
<dbReference type="PROSITE" id="PS01229">
    <property type="entry name" value="COF_2"/>
    <property type="match status" value="1"/>
</dbReference>
<dbReference type="GO" id="GO:0016791">
    <property type="term" value="F:phosphatase activity"/>
    <property type="evidence" value="ECO:0007669"/>
    <property type="project" value="TreeGrafter"/>
</dbReference>
<evidence type="ECO:0000313" key="1">
    <source>
        <dbReference type="EMBL" id="CAD8822634.1"/>
    </source>
</evidence>
<name>A0A7S1ESZ3_9RHOD</name>
<dbReference type="SUPFAM" id="SSF56784">
    <property type="entry name" value="HAD-like"/>
    <property type="match status" value="1"/>
</dbReference>